<name>A0A0S4JU67_BODSA</name>
<protein>
    <recommendedName>
        <fullName evidence="4">Centriolar and ciliogenesis-associated protein HYLS1 C-terminal domain-containing protein</fullName>
    </recommendedName>
</protein>
<feature type="region of interest" description="Disordered" evidence="1">
    <location>
        <begin position="265"/>
        <end position="297"/>
    </location>
</feature>
<keyword evidence="3" id="KW-1185">Reference proteome</keyword>
<evidence type="ECO:0000313" key="3">
    <source>
        <dbReference type="Proteomes" id="UP000051952"/>
    </source>
</evidence>
<proteinExistence type="predicted"/>
<sequence length="373" mass="42217">MSDPMFDDEMAEYVDEEEVRRLLNDLGYKNPSREAIEQTIIETRKVFRQQRALLDDQEGDNIDDIVESNQQNDNYWRRSAGDGTTANNPVDVSGLQTDTSEGDAGGSQHDEWIRSQHQRMPPPQRMPHFLAAEKMDESDLGADFPSHRQYRGNPSPGDEAISAAGRTTSTPAHAVGRTPTSNNQNQRQVRKAPDNRNAVHTDQRPHNQAAITIPSSTSSRPSSVAARRNPYHRRSEDPQHLQHFAPYLNLMQSEAQHSFERKSLGKLPDQNQFSPRTTSNVQSTSKPSPTPRPSTAASMRSNVIYAFTGDRNYRPRVLTPAGAQARPVARHSDPVTRGAQMRQVWKKDDFLSQRGRKEELWEVRRSMLSWEGQ</sequence>
<organism evidence="2 3">
    <name type="scientific">Bodo saltans</name>
    <name type="common">Flagellated protozoan</name>
    <dbReference type="NCBI Taxonomy" id="75058"/>
    <lineage>
        <taxon>Eukaryota</taxon>
        <taxon>Discoba</taxon>
        <taxon>Euglenozoa</taxon>
        <taxon>Kinetoplastea</taxon>
        <taxon>Metakinetoplastina</taxon>
        <taxon>Eubodonida</taxon>
        <taxon>Bodonidae</taxon>
        <taxon>Bodo</taxon>
    </lineage>
</organism>
<feature type="region of interest" description="Disordered" evidence="1">
    <location>
        <begin position="75"/>
        <end position="109"/>
    </location>
</feature>
<feature type="compositionally biased region" description="Polar residues" evidence="1">
    <location>
        <begin position="269"/>
        <end position="282"/>
    </location>
</feature>
<gene>
    <name evidence="2" type="ORF">BSAL_02880</name>
</gene>
<feature type="compositionally biased region" description="Basic and acidic residues" evidence="1">
    <location>
        <begin position="191"/>
        <end position="205"/>
    </location>
</feature>
<dbReference type="AlphaFoldDB" id="A0A0S4JU67"/>
<feature type="region of interest" description="Disordered" evidence="1">
    <location>
        <begin position="140"/>
        <end position="237"/>
    </location>
</feature>
<dbReference type="VEuPathDB" id="TriTrypDB:BSAL_02880"/>
<evidence type="ECO:0008006" key="4">
    <source>
        <dbReference type="Google" id="ProtNLM"/>
    </source>
</evidence>
<evidence type="ECO:0000313" key="2">
    <source>
        <dbReference type="EMBL" id="CUG92981.1"/>
    </source>
</evidence>
<feature type="compositionally biased region" description="Polar residues" evidence="1">
    <location>
        <begin position="178"/>
        <end position="187"/>
    </location>
</feature>
<feature type="compositionally biased region" description="Polar residues" evidence="1">
    <location>
        <begin position="82"/>
        <end position="99"/>
    </location>
</feature>
<feature type="compositionally biased region" description="Low complexity" evidence="1">
    <location>
        <begin position="209"/>
        <end position="227"/>
    </location>
</feature>
<accession>A0A0S4JU67</accession>
<dbReference type="OrthoDB" id="267186at2759"/>
<dbReference type="Proteomes" id="UP000051952">
    <property type="component" value="Unassembled WGS sequence"/>
</dbReference>
<reference evidence="3" key="1">
    <citation type="submission" date="2015-09" db="EMBL/GenBank/DDBJ databases">
        <authorList>
            <consortium name="Pathogen Informatics"/>
        </authorList>
    </citation>
    <scope>NUCLEOTIDE SEQUENCE [LARGE SCALE GENOMIC DNA]</scope>
    <source>
        <strain evidence="3">Lake Konstanz</strain>
    </source>
</reference>
<dbReference type="EMBL" id="CYKH01002103">
    <property type="protein sequence ID" value="CUG92981.1"/>
    <property type="molecule type" value="Genomic_DNA"/>
</dbReference>
<evidence type="ECO:0000256" key="1">
    <source>
        <dbReference type="SAM" id="MobiDB-lite"/>
    </source>
</evidence>